<organism evidence="1 2">
    <name type="scientific">Novosphingobium subterraneum</name>
    <dbReference type="NCBI Taxonomy" id="48936"/>
    <lineage>
        <taxon>Bacteria</taxon>
        <taxon>Pseudomonadati</taxon>
        <taxon>Pseudomonadota</taxon>
        <taxon>Alphaproteobacteria</taxon>
        <taxon>Sphingomonadales</taxon>
        <taxon>Sphingomonadaceae</taxon>
        <taxon>Novosphingobium</taxon>
    </lineage>
</organism>
<dbReference type="AlphaFoldDB" id="A0A0B9A5Q9"/>
<dbReference type="EMBL" id="JRVC01000011">
    <property type="protein sequence ID" value="KHS45931.1"/>
    <property type="molecule type" value="Genomic_DNA"/>
</dbReference>
<evidence type="ECO:0000313" key="2">
    <source>
        <dbReference type="Proteomes" id="UP000031338"/>
    </source>
</evidence>
<comment type="caution">
    <text evidence="1">The sequence shown here is derived from an EMBL/GenBank/DDBJ whole genome shotgun (WGS) entry which is preliminary data.</text>
</comment>
<proteinExistence type="predicted"/>
<sequence length="79" mass="8403">MWTVSSKFNAVGTSGAEYVIVEERDEARGAAGDSKATEARRYSLEDGRELSAEKDGTFILGGTDEVLKAVAPSAVPEHD</sequence>
<gene>
    <name evidence="1" type="ORF">NJ75_02538</name>
</gene>
<accession>A0A0B9A5Q9</accession>
<protein>
    <submittedName>
        <fullName evidence="1">Uncharacterized protein</fullName>
    </submittedName>
</protein>
<keyword evidence="2" id="KW-1185">Reference proteome</keyword>
<reference evidence="1 2" key="1">
    <citation type="submission" date="2014-10" db="EMBL/GenBank/DDBJ databases">
        <title>Draft genome sequence of Novosphingobium subterraneum DSM 12447.</title>
        <authorList>
            <person name="Gan H.M."/>
            <person name="Gan H.Y."/>
            <person name="Savka M.A."/>
        </authorList>
    </citation>
    <scope>NUCLEOTIDE SEQUENCE [LARGE SCALE GENOMIC DNA]</scope>
    <source>
        <strain evidence="1 2">DSM 12447</strain>
    </source>
</reference>
<evidence type="ECO:0000313" key="1">
    <source>
        <dbReference type="EMBL" id="KHS45931.1"/>
    </source>
</evidence>
<dbReference type="STRING" id="48936.NJ75_02538"/>
<dbReference type="RefSeq" id="WP_039334943.1">
    <property type="nucleotide sequence ID" value="NZ_JRVC01000011.1"/>
</dbReference>
<dbReference type="Proteomes" id="UP000031338">
    <property type="component" value="Unassembled WGS sequence"/>
</dbReference>
<name>A0A0B9A5Q9_9SPHN</name>
<dbReference type="PATRIC" id="fig|48936.3.peg.2546"/>